<organism evidence="8 9">
    <name type="scientific">Petrolisthes cinctipes</name>
    <name type="common">Flat porcelain crab</name>
    <dbReference type="NCBI Taxonomy" id="88211"/>
    <lineage>
        <taxon>Eukaryota</taxon>
        <taxon>Metazoa</taxon>
        <taxon>Ecdysozoa</taxon>
        <taxon>Arthropoda</taxon>
        <taxon>Crustacea</taxon>
        <taxon>Multicrustacea</taxon>
        <taxon>Malacostraca</taxon>
        <taxon>Eumalacostraca</taxon>
        <taxon>Eucarida</taxon>
        <taxon>Decapoda</taxon>
        <taxon>Pleocyemata</taxon>
        <taxon>Anomura</taxon>
        <taxon>Galatheoidea</taxon>
        <taxon>Porcellanidae</taxon>
        <taxon>Petrolisthes</taxon>
    </lineage>
</organism>
<name>A0AAE1FFT8_PETCI</name>
<sequence>MTQGDPRPPPLQHGCDSWWHWSRRHKSPEVLLYARTALFHPNWSHGTAAVRGSRQLNGGVHYWEVQVSQRLFGTAVMFGVCTASARLHANAFVSLVGEDIHGWGLSHKGLVWHGGQGRRYTDPFRENRATTVGVLFDGEAGTLGFYKDAQWLGVAFTGLDTITEPLYPVISSTAAKTKLTLGVTRRAWAGLQDRARHTLLAALPPNPRLLLHALPLPPALRHYLEDDLPPSDTKILPVSAAPPPRHS</sequence>
<dbReference type="InterPro" id="IPR001496">
    <property type="entry name" value="SOCS_box"/>
</dbReference>
<evidence type="ECO:0000256" key="1">
    <source>
        <dbReference type="ARBA" id="ARBA00004123"/>
    </source>
</evidence>
<dbReference type="InterPro" id="IPR035754">
    <property type="entry name" value="SPRY_SPSB3"/>
</dbReference>
<dbReference type="PANTHER" id="PTHR12245">
    <property type="entry name" value="SPRY DOMAIN CONTAINING SOCS BOX PROTEIN"/>
    <property type="match status" value="1"/>
</dbReference>
<evidence type="ECO:0000259" key="5">
    <source>
        <dbReference type="PROSITE" id="PS50188"/>
    </source>
</evidence>
<protein>
    <recommendedName>
        <fullName evidence="3">SPRY domain-containing SOCS box protein 3</fullName>
    </recommendedName>
</protein>
<evidence type="ECO:0000256" key="3">
    <source>
        <dbReference type="ARBA" id="ARBA00014684"/>
    </source>
</evidence>
<dbReference type="InterPro" id="IPR050672">
    <property type="entry name" value="FBXO45-Fsn/SPSB_families"/>
</dbReference>
<evidence type="ECO:0000256" key="4">
    <source>
        <dbReference type="ARBA" id="ARBA00023242"/>
    </source>
</evidence>
<dbReference type="EMBL" id="JAWQEG010007762">
    <property type="protein sequence ID" value="KAK3851720.1"/>
    <property type="molecule type" value="Genomic_DNA"/>
</dbReference>
<accession>A0AAE1FFT8</accession>
<dbReference type="SUPFAM" id="SSF49899">
    <property type="entry name" value="Concanavalin A-like lectins/glucanases"/>
    <property type="match status" value="1"/>
</dbReference>
<dbReference type="Pfam" id="PF00622">
    <property type="entry name" value="SPRY"/>
    <property type="match status" value="1"/>
</dbReference>
<dbReference type="PROSITE" id="PS50188">
    <property type="entry name" value="B302_SPRY"/>
    <property type="match status" value="1"/>
</dbReference>
<dbReference type="GO" id="GO:0043161">
    <property type="term" value="P:proteasome-mediated ubiquitin-dependent protein catabolic process"/>
    <property type="evidence" value="ECO:0007669"/>
    <property type="project" value="TreeGrafter"/>
</dbReference>
<reference evidence="8" key="1">
    <citation type="submission" date="2023-10" db="EMBL/GenBank/DDBJ databases">
        <title>Genome assemblies of two species of porcelain crab, Petrolisthes cinctipes and Petrolisthes manimaculis (Anomura: Porcellanidae).</title>
        <authorList>
            <person name="Angst P."/>
        </authorList>
    </citation>
    <scope>NUCLEOTIDE SEQUENCE</scope>
    <source>
        <strain evidence="8">PB745_01</strain>
        <tissue evidence="8">Gill</tissue>
    </source>
</reference>
<dbReference type="Proteomes" id="UP001286313">
    <property type="component" value="Unassembled WGS sequence"/>
</dbReference>
<evidence type="ECO:0000313" key="7">
    <source>
        <dbReference type="EMBL" id="KAK3851720.1"/>
    </source>
</evidence>
<dbReference type="GO" id="GO:0019005">
    <property type="term" value="C:SCF ubiquitin ligase complex"/>
    <property type="evidence" value="ECO:0007669"/>
    <property type="project" value="TreeGrafter"/>
</dbReference>
<keyword evidence="4" id="KW-0539">Nucleus</keyword>
<feature type="domain" description="B30.2/SPRY" evidence="5">
    <location>
        <begin position="1"/>
        <end position="188"/>
    </location>
</feature>
<keyword evidence="9" id="KW-1185">Reference proteome</keyword>
<dbReference type="InterPro" id="IPR001870">
    <property type="entry name" value="B30.2/SPRY"/>
</dbReference>
<gene>
    <name evidence="8" type="ORF">Pcinc_021378</name>
    <name evidence="7" type="ORF">Pcinc_041650</name>
</gene>
<dbReference type="CDD" id="cd12876">
    <property type="entry name" value="SPRY_SOCS3"/>
    <property type="match status" value="1"/>
</dbReference>
<dbReference type="SMART" id="SM00449">
    <property type="entry name" value="SPRY"/>
    <property type="match status" value="1"/>
</dbReference>
<comment type="similarity">
    <text evidence="2">Belongs to the SPSB family.</text>
</comment>
<comment type="subcellular location">
    <subcellularLocation>
        <location evidence="1">Nucleus</location>
    </subcellularLocation>
</comment>
<dbReference type="Gene3D" id="2.60.120.920">
    <property type="match status" value="1"/>
</dbReference>
<comment type="caution">
    <text evidence="8">The sequence shown here is derived from an EMBL/GenBank/DDBJ whole genome shotgun (WGS) entry which is preliminary data.</text>
</comment>
<proteinExistence type="inferred from homology"/>
<feature type="domain" description="SOCS box" evidence="6">
    <location>
        <begin position="191"/>
        <end position="230"/>
    </location>
</feature>
<dbReference type="AlphaFoldDB" id="A0AAE1FFT8"/>
<dbReference type="InterPro" id="IPR003879">
    <property type="entry name" value="Butyrophylin_SPRY"/>
</dbReference>
<dbReference type="InterPro" id="IPR003877">
    <property type="entry name" value="SPRY_dom"/>
</dbReference>
<dbReference type="InterPro" id="IPR013320">
    <property type="entry name" value="ConA-like_dom_sf"/>
</dbReference>
<evidence type="ECO:0000259" key="6">
    <source>
        <dbReference type="PROSITE" id="PS50225"/>
    </source>
</evidence>
<dbReference type="PRINTS" id="PR01407">
    <property type="entry name" value="BUTYPHLNCDUF"/>
</dbReference>
<dbReference type="GO" id="GO:0005634">
    <property type="term" value="C:nucleus"/>
    <property type="evidence" value="ECO:0007669"/>
    <property type="project" value="UniProtKB-SubCell"/>
</dbReference>
<evidence type="ECO:0000256" key="2">
    <source>
        <dbReference type="ARBA" id="ARBA00010910"/>
    </source>
</evidence>
<dbReference type="EMBL" id="JAWQEG010002204">
    <property type="protein sequence ID" value="KAK3873629.1"/>
    <property type="molecule type" value="Genomic_DNA"/>
</dbReference>
<dbReference type="InterPro" id="IPR043136">
    <property type="entry name" value="B30.2/SPRY_sf"/>
</dbReference>
<dbReference type="PROSITE" id="PS50225">
    <property type="entry name" value="SOCS"/>
    <property type="match status" value="1"/>
</dbReference>
<dbReference type="PANTHER" id="PTHR12245:SF12">
    <property type="entry name" value="SPRY DOMAIN-CONTAINING SOCS BOX PROTEIN 3"/>
    <property type="match status" value="1"/>
</dbReference>
<evidence type="ECO:0000313" key="8">
    <source>
        <dbReference type="EMBL" id="KAK3873629.1"/>
    </source>
</evidence>
<evidence type="ECO:0000313" key="9">
    <source>
        <dbReference type="Proteomes" id="UP001286313"/>
    </source>
</evidence>